<dbReference type="CTD" id="55006"/>
<feature type="compositionally biased region" description="Basic and acidic residues" evidence="7">
    <location>
        <begin position="140"/>
        <end position="152"/>
    </location>
</feature>
<feature type="region of interest" description="Disordered" evidence="7">
    <location>
        <begin position="35"/>
        <end position="80"/>
    </location>
</feature>
<dbReference type="GO" id="GO:0160107">
    <property type="term" value="F:tRNA (adenine(58)-N1)-methyltransferase activity"/>
    <property type="evidence" value="ECO:0007669"/>
    <property type="project" value="UniProtKB-EC"/>
</dbReference>
<comment type="catalytic activity">
    <reaction evidence="6">
        <text>an adenosine in mRNA + S-adenosyl-L-methionine = an N(1)-methyladenosine in mRNA + S-adenosyl-L-homocysteine + H(+)</text>
        <dbReference type="Rhea" id="RHEA:55392"/>
        <dbReference type="Rhea" id="RHEA-COMP:12414"/>
        <dbReference type="Rhea" id="RHEA-COMP:12415"/>
        <dbReference type="ChEBI" id="CHEBI:15378"/>
        <dbReference type="ChEBI" id="CHEBI:57856"/>
        <dbReference type="ChEBI" id="CHEBI:59789"/>
        <dbReference type="ChEBI" id="CHEBI:74411"/>
        <dbReference type="ChEBI" id="CHEBI:74491"/>
    </reaction>
</comment>
<dbReference type="Gene3D" id="3.40.50.150">
    <property type="entry name" value="Vaccinia Virus protein VP39"/>
    <property type="match status" value="1"/>
</dbReference>
<dbReference type="InterPro" id="IPR029063">
    <property type="entry name" value="SAM-dependent_MTases_sf"/>
</dbReference>
<evidence type="ECO:0000256" key="1">
    <source>
        <dbReference type="ARBA" id="ARBA00012796"/>
    </source>
</evidence>
<evidence type="ECO:0000256" key="3">
    <source>
        <dbReference type="ARBA" id="ARBA00022679"/>
    </source>
</evidence>
<dbReference type="OMA" id="TLEVTHK"/>
<reference evidence="10" key="1">
    <citation type="submission" date="2015-02" db="EMBL/GenBank/DDBJ databases">
        <title>Genome sequencing for Strongylocentrotus purpuratus.</title>
        <authorList>
            <person name="Murali S."/>
            <person name="Liu Y."/>
            <person name="Vee V."/>
            <person name="English A."/>
            <person name="Wang M."/>
            <person name="Skinner E."/>
            <person name="Han Y."/>
            <person name="Muzny D.M."/>
            <person name="Worley K.C."/>
            <person name="Gibbs R.A."/>
        </authorList>
    </citation>
    <scope>NUCLEOTIDE SEQUENCE</scope>
</reference>
<dbReference type="GeneID" id="100890528"/>
<proteinExistence type="predicted"/>
<dbReference type="GO" id="GO:0031515">
    <property type="term" value="C:tRNA (m1A) methyltransferase complex"/>
    <property type="evidence" value="ECO:0000318"/>
    <property type="project" value="GO_Central"/>
</dbReference>
<dbReference type="GO" id="GO:0005739">
    <property type="term" value="C:mitochondrion"/>
    <property type="evidence" value="ECO:0000318"/>
    <property type="project" value="GO_Central"/>
</dbReference>
<dbReference type="Pfam" id="PF08704">
    <property type="entry name" value="GCD14"/>
    <property type="match status" value="1"/>
</dbReference>
<dbReference type="EC" id="2.1.1.220" evidence="1"/>
<dbReference type="KEGG" id="spu:100890528"/>
<evidence type="ECO:0000313" key="9">
    <source>
        <dbReference type="EnsemblMetazoa" id="XP_011682747"/>
    </source>
</evidence>
<dbReference type="PROSITE" id="PS51620">
    <property type="entry name" value="SAM_TRM61"/>
    <property type="match status" value="1"/>
</dbReference>
<evidence type="ECO:0000313" key="10">
    <source>
        <dbReference type="Proteomes" id="UP000007110"/>
    </source>
</evidence>
<keyword evidence="2" id="KW-0489">Methyltransferase</keyword>
<keyword evidence="4" id="KW-0949">S-adenosyl-L-methionine</keyword>
<protein>
    <recommendedName>
        <fullName evidence="1">tRNA (adenine(58)-N(1))-methyltransferase</fullName>
        <ecNumber evidence="1">2.1.1.220</ecNumber>
    </recommendedName>
</protein>
<dbReference type="RefSeq" id="XP_011682747.2">
    <property type="nucleotide sequence ID" value="XM_011684445.2"/>
</dbReference>
<evidence type="ECO:0000256" key="7">
    <source>
        <dbReference type="SAM" id="MobiDB-lite"/>
    </source>
</evidence>
<dbReference type="Gene3D" id="3.10.330.20">
    <property type="match status" value="1"/>
</dbReference>
<dbReference type="AlphaFoldDB" id="A0A7M7HJW8"/>
<feature type="compositionally biased region" description="Basic and acidic residues" evidence="7">
    <location>
        <begin position="67"/>
        <end position="80"/>
    </location>
</feature>
<dbReference type="FunCoup" id="A0A7M7HJW8">
    <property type="interactions" value="16"/>
</dbReference>
<sequence length="498" mass="56070">MQSKNLLMRLLNLSLHHGRLQKMCCGEQIPRLSKTNQRLPDLSKRTRQFHFTARGQSTTDDSAGEEDAARSDASAKRESYLEARRKGVLMGRRRLSPMERVGGMLETKTDFGVQDLTRDLRTSGNRDAKVVEKVDDDETDSSRISDHNHEESFETSVYGDSVTGGNHFDKTQHRGPPLVDGEYIIITRENLKRQEKLVRLIKLDARLEFKCKFGNLLHADIIGHQGGSVFATDMDIELLIRRPSLDEFVLYMKRNPVIAYPKDCCTMLMMIDACPGDVVLEAGSGSGSMTLFLSRAVGHHGKVLSFDKLPTHQVRAEKNLKLWQTSYDISNQVKWPQNVSFYPCRLQDCGEYIKDAQVDGAIIDMESPSTVMTTMSQRLKSGKAMAVYVANLTLVIDLAEVIRKERLPLVTETILEVTHKEWVVNPARRHAGIVLQESKTADGEEFGDDGVVGKGKGVQYIADEIPKYLARPHHIQSSHTAFLVKIRKIRKSSSTFKV</sequence>
<dbReference type="InterPro" id="IPR014816">
    <property type="entry name" value="tRNA_MeTrfase_Gcd14"/>
</dbReference>
<keyword evidence="3" id="KW-0808">Transferase</keyword>
<name>A0A7M7HJW8_STRPU</name>
<dbReference type="InterPro" id="IPR049470">
    <property type="entry name" value="TRM61_C"/>
</dbReference>
<accession>A0A7M7HJW8</accession>
<dbReference type="GO" id="GO:0030488">
    <property type="term" value="P:tRNA methylation"/>
    <property type="evidence" value="ECO:0000318"/>
    <property type="project" value="GO_Central"/>
</dbReference>
<dbReference type="Proteomes" id="UP000007110">
    <property type="component" value="Unassembled WGS sequence"/>
</dbReference>
<organism evidence="9 10">
    <name type="scientific">Strongylocentrotus purpuratus</name>
    <name type="common">Purple sea urchin</name>
    <dbReference type="NCBI Taxonomy" id="7668"/>
    <lineage>
        <taxon>Eukaryota</taxon>
        <taxon>Metazoa</taxon>
        <taxon>Echinodermata</taxon>
        <taxon>Eleutherozoa</taxon>
        <taxon>Echinozoa</taxon>
        <taxon>Echinoidea</taxon>
        <taxon>Euechinoidea</taxon>
        <taxon>Echinacea</taxon>
        <taxon>Camarodonta</taxon>
        <taxon>Echinidea</taxon>
        <taxon>Strongylocentrotidae</taxon>
        <taxon>Strongylocentrotus</taxon>
    </lineage>
</organism>
<keyword evidence="10" id="KW-1185">Reference proteome</keyword>
<keyword evidence="5" id="KW-0819">tRNA processing</keyword>
<feature type="domain" description="tRNA (adenine(58)-N(1))-methyltransferase catalytic subunit TRM61 C-terminal" evidence="8">
    <location>
        <begin position="255"/>
        <end position="484"/>
    </location>
</feature>
<evidence type="ECO:0000256" key="2">
    <source>
        <dbReference type="ARBA" id="ARBA00022603"/>
    </source>
</evidence>
<dbReference type="PANTHER" id="PTHR12133:SF1">
    <property type="entry name" value="TRNA (ADENINE(58)-N(1))-METHYLTRANSFERASE, MITOCHONDRIAL"/>
    <property type="match status" value="1"/>
</dbReference>
<dbReference type="FunFam" id="3.40.50.150:FF:000181">
    <property type="entry name" value="tRNA (Adenine(58)-N(1))-methyltransferase, mitochondrial isoform X4"/>
    <property type="match status" value="1"/>
</dbReference>
<dbReference type="InParanoid" id="A0A7M7HJW8"/>
<evidence type="ECO:0000256" key="6">
    <source>
        <dbReference type="ARBA" id="ARBA00048481"/>
    </source>
</evidence>
<dbReference type="OrthoDB" id="5585464at2759"/>
<dbReference type="PANTHER" id="PTHR12133">
    <property type="entry name" value="TRNA (ADENINE(58)-N(1))-METHYLTRANSFERASE"/>
    <property type="match status" value="1"/>
</dbReference>
<dbReference type="EnsemblMetazoa" id="XM_011684445">
    <property type="protein sequence ID" value="XP_011682747"/>
    <property type="gene ID" value="LOC100890528"/>
</dbReference>
<dbReference type="SUPFAM" id="SSF53335">
    <property type="entry name" value="S-adenosyl-L-methionine-dependent methyltransferases"/>
    <property type="match status" value="1"/>
</dbReference>
<evidence type="ECO:0000259" key="8">
    <source>
        <dbReference type="Pfam" id="PF08704"/>
    </source>
</evidence>
<reference evidence="9" key="2">
    <citation type="submission" date="2021-01" db="UniProtKB">
        <authorList>
            <consortium name="EnsemblMetazoa"/>
        </authorList>
    </citation>
    <scope>IDENTIFICATION</scope>
</reference>
<evidence type="ECO:0000256" key="4">
    <source>
        <dbReference type="ARBA" id="ARBA00022691"/>
    </source>
</evidence>
<feature type="region of interest" description="Disordered" evidence="7">
    <location>
        <begin position="132"/>
        <end position="174"/>
    </location>
</feature>
<evidence type="ECO:0000256" key="5">
    <source>
        <dbReference type="ARBA" id="ARBA00022694"/>
    </source>
</evidence>